<organism evidence="1 2">
    <name type="scientific">Arachis hypogaea</name>
    <name type="common">Peanut</name>
    <dbReference type="NCBI Taxonomy" id="3818"/>
    <lineage>
        <taxon>Eukaryota</taxon>
        <taxon>Viridiplantae</taxon>
        <taxon>Streptophyta</taxon>
        <taxon>Embryophyta</taxon>
        <taxon>Tracheophyta</taxon>
        <taxon>Spermatophyta</taxon>
        <taxon>Magnoliopsida</taxon>
        <taxon>eudicotyledons</taxon>
        <taxon>Gunneridae</taxon>
        <taxon>Pentapetalae</taxon>
        <taxon>rosids</taxon>
        <taxon>fabids</taxon>
        <taxon>Fabales</taxon>
        <taxon>Fabaceae</taxon>
        <taxon>Papilionoideae</taxon>
        <taxon>50 kb inversion clade</taxon>
        <taxon>dalbergioids sensu lato</taxon>
        <taxon>Dalbergieae</taxon>
        <taxon>Pterocarpus clade</taxon>
        <taxon>Arachis</taxon>
    </lineage>
</organism>
<keyword evidence="2" id="KW-1185">Reference proteome</keyword>
<evidence type="ECO:0000313" key="2">
    <source>
        <dbReference type="Proteomes" id="UP000289738"/>
    </source>
</evidence>
<protein>
    <submittedName>
        <fullName evidence="1">Uncharacterized protein</fullName>
    </submittedName>
</protein>
<name>A0A444ZR52_ARAHY</name>
<dbReference type="Proteomes" id="UP000289738">
    <property type="component" value="Chromosome B04"/>
</dbReference>
<proteinExistence type="predicted"/>
<accession>A0A444ZR52</accession>
<comment type="caution">
    <text evidence="1">The sequence shown here is derived from an EMBL/GenBank/DDBJ whole genome shotgun (WGS) entry which is preliminary data.</text>
</comment>
<evidence type="ECO:0000313" key="1">
    <source>
        <dbReference type="EMBL" id="RYR16680.1"/>
    </source>
</evidence>
<sequence>MLQLSESSSTSKLTKLTKLSCKTQLSLYNSQPCLGAPLSRILVEELYSLDLEALNGLRLVYCRSLSYS</sequence>
<dbReference type="EMBL" id="SDMP01000014">
    <property type="protein sequence ID" value="RYR16680.1"/>
    <property type="molecule type" value="Genomic_DNA"/>
</dbReference>
<dbReference type="AlphaFoldDB" id="A0A444ZR52"/>
<gene>
    <name evidence="1" type="ORF">Ahy_B04g073715</name>
</gene>
<reference evidence="1 2" key="1">
    <citation type="submission" date="2019-01" db="EMBL/GenBank/DDBJ databases">
        <title>Sequencing of cultivated peanut Arachis hypogaea provides insights into genome evolution and oil improvement.</title>
        <authorList>
            <person name="Chen X."/>
        </authorList>
    </citation>
    <scope>NUCLEOTIDE SEQUENCE [LARGE SCALE GENOMIC DNA]</scope>
    <source>
        <strain evidence="2">cv. Fuhuasheng</strain>
        <tissue evidence="1">Leaves</tissue>
    </source>
</reference>